<evidence type="ECO:0000256" key="4">
    <source>
        <dbReference type="ARBA" id="ARBA00022475"/>
    </source>
</evidence>
<comment type="similarity">
    <text evidence="2">Belongs to the ABC transporter superfamily.</text>
</comment>
<protein>
    <submittedName>
        <fullName evidence="10">ABC transporter ATP-binding protein</fullName>
    </submittedName>
</protein>
<dbReference type="GO" id="GO:0043190">
    <property type="term" value="C:ATP-binding cassette (ABC) transporter complex"/>
    <property type="evidence" value="ECO:0007669"/>
    <property type="project" value="TreeGrafter"/>
</dbReference>
<keyword evidence="8" id="KW-0472">Membrane</keyword>
<dbReference type="PANTHER" id="PTHR43553">
    <property type="entry name" value="HEAVY METAL TRANSPORTER"/>
    <property type="match status" value="1"/>
</dbReference>
<dbReference type="KEGG" id="bko:CKF48_21725"/>
<dbReference type="GO" id="GO:0042626">
    <property type="term" value="F:ATPase-coupled transmembrane transporter activity"/>
    <property type="evidence" value="ECO:0007669"/>
    <property type="project" value="TreeGrafter"/>
</dbReference>
<dbReference type="InterPro" id="IPR027417">
    <property type="entry name" value="P-loop_NTPase"/>
</dbReference>
<evidence type="ECO:0000313" key="10">
    <source>
        <dbReference type="EMBL" id="ASV69694.1"/>
    </source>
</evidence>
<keyword evidence="4" id="KW-1003">Cell membrane</keyword>
<dbReference type="GO" id="GO:0015087">
    <property type="term" value="F:cobalt ion transmembrane transporter activity"/>
    <property type="evidence" value="ECO:0007669"/>
    <property type="project" value="UniProtKB-ARBA"/>
</dbReference>
<dbReference type="AlphaFoldDB" id="A0A248TN89"/>
<dbReference type="GO" id="GO:0005524">
    <property type="term" value="F:ATP binding"/>
    <property type="evidence" value="ECO:0007669"/>
    <property type="project" value="UniProtKB-KW"/>
</dbReference>
<evidence type="ECO:0000313" key="11">
    <source>
        <dbReference type="Proteomes" id="UP000215137"/>
    </source>
</evidence>
<evidence type="ECO:0000256" key="2">
    <source>
        <dbReference type="ARBA" id="ARBA00005417"/>
    </source>
</evidence>
<evidence type="ECO:0000256" key="7">
    <source>
        <dbReference type="ARBA" id="ARBA00022967"/>
    </source>
</evidence>
<sequence length="521" mass="59650">MENHQPIFELDSFSFSFDKHDEPSVNNVSCKLYAEEVTLLLGASGSGKSTLTLCLNGLYPEAVEGFTSGDLLYKGRNISSYPKGVINQEIGIVFQDPESQFCMVRVEDELAFVLENLSIPRCQMKQRIEHVLDIVGLSQYMKHNIHHLSGGQKQKVALASILLMDPQYLILDEPTANLDPISSLEFIETIIKIQKQQRFGLLVIEHEIDDWEPYAHRLVALNKKGEILLDSTPKEGFQNHLHKLTKNRIRVPKRYENRKMPSRPSSEKESTEVIVNLKDIQFNYKNKQILNELSFSIKKGDFCAIVGENGAGKSTLLQLIAKLIKPVSGSIDFLNTPLSNWHENELYKNMGYVFQNPEHQFINQTVYDEVCFGIKLSGYSTEETERMVHHLLTDFDLLSDKWKNPFSLSGGQKRRLSVATMLHSKPDLLLFDEPTFGQDAYTTSQFMRKVMHLNDKGATIVFVTHDMDLVDSYCNNVLVMQQGKIVYDGTPKALWRKTDLLERARLRIPYRLRLINEEMTI</sequence>
<dbReference type="CDD" id="cd03225">
    <property type="entry name" value="ABC_cobalt_CbiO_domain1"/>
    <property type="match status" value="2"/>
</dbReference>
<dbReference type="FunFam" id="3.40.50.300:FF:000224">
    <property type="entry name" value="Energy-coupling factor transporter ATP-binding protein EcfA"/>
    <property type="match status" value="1"/>
</dbReference>
<dbReference type="SMART" id="SM00382">
    <property type="entry name" value="AAA"/>
    <property type="match status" value="2"/>
</dbReference>
<organism evidence="10 11">
    <name type="scientific">Cytobacillus kochii</name>
    <dbReference type="NCBI Taxonomy" id="859143"/>
    <lineage>
        <taxon>Bacteria</taxon>
        <taxon>Bacillati</taxon>
        <taxon>Bacillota</taxon>
        <taxon>Bacilli</taxon>
        <taxon>Bacillales</taxon>
        <taxon>Bacillaceae</taxon>
        <taxon>Cytobacillus</taxon>
    </lineage>
</organism>
<keyword evidence="11" id="KW-1185">Reference proteome</keyword>
<keyword evidence="6 10" id="KW-0067">ATP-binding</keyword>
<evidence type="ECO:0000256" key="1">
    <source>
        <dbReference type="ARBA" id="ARBA00004202"/>
    </source>
</evidence>
<evidence type="ECO:0000256" key="5">
    <source>
        <dbReference type="ARBA" id="ARBA00022741"/>
    </source>
</evidence>
<dbReference type="SUPFAM" id="SSF52540">
    <property type="entry name" value="P-loop containing nucleoside triphosphate hydrolases"/>
    <property type="match status" value="2"/>
</dbReference>
<comment type="subcellular location">
    <subcellularLocation>
        <location evidence="1">Cell membrane</location>
        <topology evidence="1">Peripheral membrane protein</topology>
    </subcellularLocation>
</comment>
<dbReference type="Gene3D" id="3.40.50.300">
    <property type="entry name" value="P-loop containing nucleotide triphosphate hydrolases"/>
    <property type="match status" value="2"/>
</dbReference>
<dbReference type="InterPro" id="IPR003593">
    <property type="entry name" value="AAA+_ATPase"/>
</dbReference>
<evidence type="ECO:0000256" key="6">
    <source>
        <dbReference type="ARBA" id="ARBA00022840"/>
    </source>
</evidence>
<dbReference type="GO" id="GO:0016887">
    <property type="term" value="F:ATP hydrolysis activity"/>
    <property type="evidence" value="ECO:0007669"/>
    <property type="project" value="InterPro"/>
</dbReference>
<dbReference type="Pfam" id="PF00005">
    <property type="entry name" value="ABC_tran"/>
    <property type="match status" value="2"/>
</dbReference>
<dbReference type="PROSITE" id="PS00211">
    <property type="entry name" value="ABC_TRANSPORTER_1"/>
    <property type="match status" value="2"/>
</dbReference>
<feature type="domain" description="ABC transporter" evidence="9">
    <location>
        <begin position="275"/>
        <end position="507"/>
    </location>
</feature>
<dbReference type="NCBIfam" id="NF010167">
    <property type="entry name" value="PRK13648.1"/>
    <property type="match status" value="2"/>
</dbReference>
<accession>A0A248TN89</accession>
<gene>
    <name evidence="10" type="ORF">CKF48_21725</name>
</gene>
<reference evidence="10 11" key="1">
    <citation type="submission" date="2017-08" db="EMBL/GenBank/DDBJ databases">
        <title>Complete Genome Sequence of Bacillus kochii Oregon-R-modENCODE STRAIN BDGP4, isolated from Drosophila melanogaster gut.</title>
        <authorList>
            <person name="Wan K.H."/>
            <person name="Yu C."/>
            <person name="Park S."/>
            <person name="Hammonds A.S."/>
            <person name="Booth B.W."/>
            <person name="Celniker S.E."/>
        </authorList>
    </citation>
    <scope>NUCLEOTIDE SEQUENCE [LARGE SCALE GENOMIC DNA]</scope>
    <source>
        <strain evidence="10 11">BDGP4</strain>
    </source>
</reference>
<dbReference type="PANTHER" id="PTHR43553:SF27">
    <property type="entry name" value="ENERGY-COUPLING FACTOR TRANSPORTER ATP-BINDING PROTEIN ECFA2"/>
    <property type="match status" value="1"/>
</dbReference>
<evidence type="ECO:0000259" key="9">
    <source>
        <dbReference type="PROSITE" id="PS50893"/>
    </source>
</evidence>
<feature type="domain" description="ABC transporter" evidence="9">
    <location>
        <begin position="8"/>
        <end position="249"/>
    </location>
</feature>
<dbReference type="InterPro" id="IPR015856">
    <property type="entry name" value="ABC_transpr_CbiO/EcfA_su"/>
</dbReference>
<keyword evidence="3" id="KW-0813">Transport</keyword>
<dbReference type="OrthoDB" id="501320at2"/>
<keyword evidence="5" id="KW-0547">Nucleotide-binding</keyword>
<dbReference type="InterPro" id="IPR017871">
    <property type="entry name" value="ABC_transporter-like_CS"/>
</dbReference>
<name>A0A248TN89_9BACI</name>
<dbReference type="Proteomes" id="UP000215137">
    <property type="component" value="Chromosome"/>
</dbReference>
<dbReference type="InterPro" id="IPR050095">
    <property type="entry name" value="ECF_ABC_transporter_ATP-bd"/>
</dbReference>
<dbReference type="EMBL" id="CP022983">
    <property type="protein sequence ID" value="ASV69694.1"/>
    <property type="molecule type" value="Genomic_DNA"/>
</dbReference>
<dbReference type="RefSeq" id="WP_095373258.1">
    <property type="nucleotide sequence ID" value="NZ_CP022983.1"/>
</dbReference>
<dbReference type="InterPro" id="IPR003439">
    <property type="entry name" value="ABC_transporter-like_ATP-bd"/>
</dbReference>
<dbReference type="PROSITE" id="PS50893">
    <property type="entry name" value="ABC_TRANSPORTER_2"/>
    <property type="match status" value="2"/>
</dbReference>
<evidence type="ECO:0000256" key="3">
    <source>
        <dbReference type="ARBA" id="ARBA00022448"/>
    </source>
</evidence>
<proteinExistence type="inferred from homology"/>
<keyword evidence="7" id="KW-1278">Translocase</keyword>
<evidence type="ECO:0000256" key="8">
    <source>
        <dbReference type="ARBA" id="ARBA00023136"/>
    </source>
</evidence>